<dbReference type="AlphaFoldDB" id="A0AAE0PQB4"/>
<dbReference type="PANTHER" id="PTHR15578:SF0">
    <property type="entry name" value="CHROMOSOME 22 OPEN READING FRAME 31"/>
    <property type="match status" value="1"/>
</dbReference>
<feature type="compositionally biased region" description="Basic and acidic residues" evidence="1">
    <location>
        <begin position="22"/>
        <end position="38"/>
    </location>
</feature>
<comment type="caution">
    <text evidence="2">The sequence shown here is derived from an EMBL/GenBank/DDBJ whole genome shotgun (WGS) entry which is preliminary data.</text>
</comment>
<dbReference type="InterPro" id="IPR028970">
    <property type="entry name" value="DUF4662"/>
</dbReference>
<sequence length="215" mass="24347">MMRTHERNASSPPPQVVRKRKREEEKQEVTKPEKKRLVESAALVSDLHQQPSTPAGKRIASRRKIEAAQTAELRKLKPYLERRYFVNAAVLPECRPRPPGFAAPKTSSAGETLPDQPVTIHTLSVPEYQSLYHSVVDPKLVTSTGKPHPYCMALGRLIKQHLWDKLRCPSVMEEEQVQDSGRVHYAEKFSAPSLTNFAPHVHVDISGEPRPLKLR</sequence>
<evidence type="ECO:0000313" key="3">
    <source>
        <dbReference type="Proteomes" id="UP001274896"/>
    </source>
</evidence>
<organism evidence="2 3">
    <name type="scientific">Hemibagrus guttatus</name>
    <dbReference type="NCBI Taxonomy" id="175788"/>
    <lineage>
        <taxon>Eukaryota</taxon>
        <taxon>Metazoa</taxon>
        <taxon>Chordata</taxon>
        <taxon>Craniata</taxon>
        <taxon>Vertebrata</taxon>
        <taxon>Euteleostomi</taxon>
        <taxon>Actinopterygii</taxon>
        <taxon>Neopterygii</taxon>
        <taxon>Teleostei</taxon>
        <taxon>Ostariophysi</taxon>
        <taxon>Siluriformes</taxon>
        <taxon>Bagridae</taxon>
        <taxon>Hemibagrus</taxon>
    </lineage>
</organism>
<dbReference type="PANTHER" id="PTHR15578">
    <property type="entry name" value="CHROMOSOME 8 C22ORF31 HOMOLOG"/>
    <property type="match status" value="1"/>
</dbReference>
<dbReference type="Proteomes" id="UP001274896">
    <property type="component" value="Unassembled WGS sequence"/>
</dbReference>
<name>A0AAE0PQB4_9TELE</name>
<reference evidence="2" key="1">
    <citation type="submission" date="2023-06" db="EMBL/GenBank/DDBJ databases">
        <title>Male Hemibagrus guttatus genome.</title>
        <authorList>
            <person name="Bian C."/>
        </authorList>
    </citation>
    <scope>NUCLEOTIDE SEQUENCE</scope>
    <source>
        <strain evidence="2">Male_cb2023</strain>
        <tissue evidence="2">Muscle</tissue>
    </source>
</reference>
<evidence type="ECO:0000256" key="1">
    <source>
        <dbReference type="SAM" id="MobiDB-lite"/>
    </source>
</evidence>
<feature type="region of interest" description="Disordered" evidence="1">
    <location>
        <begin position="1"/>
        <end position="61"/>
    </location>
</feature>
<keyword evidence="3" id="KW-1185">Reference proteome</keyword>
<dbReference type="EMBL" id="JAUCMX010000182">
    <property type="protein sequence ID" value="KAK3506075.1"/>
    <property type="molecule type" value="Genomic_DNA"/>
</dbReference>
<protein>
    <submittedName>
        <fullName evidence="2">Uncharacterized protein</fullName>
    </submittedName>
</protein>
<proteinExistence type="predicted"/>
<dbReference type="Pfam" id="PF15578">
    <property type="entry name" value="DUF4662"/>
    <property type="match status" value="1"/>
</dbReference>
<gene>
    <name evidence="2" type="ORF">QTP70_019368</name>
</gene>
<evidence type="ECO:0000313" key="2">
    <source>
        <dbReference type="EMBL" id="KAK3506075.1"/>
    </source>
</evidence>
<accession>A0AAE0PQB4</accession>